<dbReference type="AlphaFoldDB" id="A0A1H2WBE7"/>
<sequence length="315" mass="34909">MSDYSDIRYLRDQCSDLESLIIISRESGDIVAEMNFSERLDEVLGELSRLESVDSNVGEIAILFDGAPVVERRAIDARFASDALNNFQGLVTRLFAANGEKGLASFGKIRGSELVDLNIVNIATGSFGFVLEEKSARQASVFPTPVREAMEEAVALFREFAQENEDDFLIEVNDINPRVFRSVAKLFSHLQRNEASIKAELPSASLSIDRFGVERAFRRISNSRVVIKNEVWFGALVGLSPIRRTFDFRKSGEIGFVSGRFGHQVSQDYLEKIESDSGVVLGGSFRANVEVGTIRKPDGTISVTYTATDLTEWDG</sequence>
<keyword evidence="2" id="KW-1185">Reference proteome</keyword>
<protein>
    <submittedName>
        <fullName evidence="1">Uncharacterized protein</fullName>
    </submittedName>
</protein>
<dbReference type="Proteomes" id="UP000199118">
    <property type="component" value="Unassembled WGS sequence"/>
</dbReference>
<evidence type="ECO:0000313" key="1">
    <source>
        <dbReference type="EMBL" id="SDW77845.1"/>
    </source>
</evidence>
<dbReference type="EMBL" id="FNMZ01000002">
    <property type="protein sequence ID" value="SDW77845.1"/>
    <property type="molecule type" value="Genomic_DNA"/>
</dbReference>
<evidence type="ECO:0000313" key="2">
    <source>
        <dbReference type="Proteomes" id="UP000199118"/>
    </source>
</evidence>
<reference evidence="1 2" key="1">
    <citation type="submission" date="2016-10" db="EMBL/GenBank/DDBJ databases">
        <authorList>
            <person name="de Groot N.N."/>
        </authorList>
    </citation>
    <scope>NUCLEOTIDE SEQUENCE [LARGE SCALE GENOMIC DNA]</scope>
    <source>
        <strain evidence="1 2">DSM 17890</strain>
    </source>
</reference>
<name>A0A1H2WBE7_9RHOB</name>
<proteinExistence type="predicted"/>
<dbReference type="OrthoDB" id="7822108at2"/>
<accession>A0A1H2WBE7</accession>
<gene>
    <name evidence="1" type="ORF">SAMN05444336_102323</name>
</gene>
<dbReference type="RefSeq" id="WP_143040252.1">
    <property type="nucleotide sequence ID" value="NZ_FNMZ01000002.1"/>
</dbReference>
<organism evidence="1 2">
    <name type="scientific">Albimonas donghaensis</name>
    <dbReference type="NCBI Taxonomy" id="356660"/>
    <lineage>
        <taxon>Bacteria</taxon>
        <taxon>Pseudomonadati</taxon>
        <taxon>Pseudomonadota</taxon>
        <taxon>Alphaproteobacteria</taxon>
        <taxon>Rhodobacterales</taxon>
        <taxon>Paracoccaceae</taxon>
        <taxon>Albimonas</taxon>
    </lineage>
</organism>